<protein>
    <recommendedName>
        <fullName evidence="3">DUF1868 domain-containing protein</fullName>
    </recommendedName>
</protein>
<evidence type="ECO:0008006" key="3">
    <source>
        <dbReference type="Google" id="ProtNLM"/>
    </source>
</evidence>
<evidence type="ECO:0000313" key="2">
    <source>
        <dbReference type="Proteomes" id="UP000229344"/>
    </source>
</evidence>
<reference evidence="2" key="1">
    <citation type="submission" date="2017-09" db="EMBL/GenBank/DDBJ databases">
        <title>Depth-based differentiation of microbial function through sediment-hosted aquifers and enrichment of novel symbionts in the deep terrestrial subsurface.</title>
        <authorList>
            <person name="Probst A.J."/>
            <person name="Ladd B."/>
            <person name="Jarett J.K."/>
            <person name="Geller-Mcgrath D.E."/>
            <person name="Sieber C.M.K."/>
            <person name="Emerson J.B."/>
            <person name="Anantharaman K."/>
            <person name="Thomas B.C."/>
            <person name="Malmstrom R."/>
            <person name="Stieglmeier M."/>
            <person name="Klingl A."/>
            <person name="Woyke T."/>
            <person name="Ryan C.M."/>
            <person name="Banfield J.F."/>
        </authorList>
    </citation>
    <scope>NUCLEOTIDE SEQUENCE [LARGE SCALE GENOMIC DNA]</scope>
</reference>
<comment type="caution">
    <text evidence="1">The sequence shown here is derived from an EMBL/GenBank/DDBJ whole genome shotgun (WGS) entry which is preliminary data.</text>
</comment>
<gene>
    <name evidence="1" type="ORF">COU16_00905</name>
</gene>
<evidence type="ECO:0000313" key="1">
    <source>
        <dbReference type="EMBL" id="PIR84730.1"/>
    </source>
</evidence>
<accession>A0A2H0UEE8</accession>
<dbReference type="Gene3D" id="3.90.1140.10">
    <property type="entry name" value="Cyclic phosphodiesterase"/>
    <property type="match status" value="1"/>
</dbReference>
<organism evidence="1 2">
    <name type="scientific">Candidatus Kaiserbacteria bacterium CG10_big_fil_rev_8_21_14_0_10_47_16</name>
    <dbReference type="NCBI Taxonomy" id="1974608"/>
    <lineage>
        <taxon>Bacteria</taxon>
        <taxon>Candidatus Kaiseribacteriota</taxon>
    </lineage>
</organism>
<sequence>MHIQPHDHTGAATVAYVLNSKFSKEGVAAISKLHQEISKYFGELAWLLPSQSLHVTLMDWIAPFVQYGEDPDILFKKHGERYISVLEDIVKKEGPISVHFNQINISPTTIFIQGTDDGAYQRIRESFLMKAELLPGTKQPPSIIHASIARFVGVADFPEAEDFIATVPVDFEENIDEFRLVRETILPMQGYEILRTLPLRSKI</sequence>
<proteinExistence type="predicted"/>
<dbReference type="Proteomes" id="UP000229344">
    <property type="component" value="Unassembled WGS sequence"/>
</dbReference>
<dbReference type="SUPFAM" id="SSF55144">
    <property type="entry name" value="LigT-like"/>
    <property type="match status" value="1"/>
</dbReference>
<name>A0A2H0UEE8_9BACT</name>
<dbReference type="InterPro" id="IPR009097">
    <property type="entry name" value="Cyclic_Pdiesterase"/>
</dbReference>
<dbReference type="EMBL" id="PFBI01000004">
    <property type="protein sequence ID" value="PIR84730.1"/>
    <property type="molecule type" value="Genomic_DNA"/>
</dbReference>
<dbReference type="AlphaFoldDB" id="A0A2H0UEE8"/>